<reference evidence="2 3" key="1">
    <citation type="submission" date="2021-06" db="EMBL/GenBank/DDBJ databases">
        <authorList>
            <person name="Grouzdev D.S."/>
            <person name="Koziaeva V."/>
        </authorList>
    </citation>
    <scope>NUCLEOTIDE SEQUENCE [LARGE SCALE GENOMIC DNA]</scope>
    <source>
        <strain evidence="2 3">22</strain>
    </source>
</reference>
<keyword evidence="3" id="KW-1185">Reference proteome</keyword>
<keyword evidence="1" id="KW-0472">Membrane</keyword>
<evidence type="ECO:0000313" key="3">
    <source>
        <dbReference type="Proteomes" id="UP000766595"/>
    </source>
</evidence>
<keyword evidence="1" id="KW-0812">Transmembrane</keyword>
<feature type="transmembrane region" description="Helical" evidence="1">
    <location>
        <begin position="272"/>
        <end position="291"/>
    </location>
</feature>
<gene>
    <name evidence="2" type="ORF">KL771_11760</name>
</gene>
<feature type="transmembrane region" description="Helical" evidence="1">
    <location>
        <begin position="182"/>
        <end position="207"/>
    </location>
</feature>
<accession>A0A947D8T5</accession>
<dbReference type="AlphaFoldDB" id="A0A947D8T5"/>
<organism evidence="2 3">
    <name type="scientific">Prosthecodimorpha staleyi</name>
    <dbReference type="NCBI Taxonomy" id="2840188"/>
    <lineage>
        <taxon>Bacteria</taxon>
        <taxon>Pseudomonadati</taxon>
        <taxon>Pseudomonadota</taxon>
        <taxon>Alphaproteobacteria</taxon>
        <taxon>Hyphomicrobiales</taxon>
        <taxon>Ancalomicrobiaceae</taxon>
        <taxon>Prosthecodimorpha</taxon>
    </lineage>
</organism>
<feature type="transmembrane region" description="Helical" evidence="1">
    <location>
        <begin position="312"/>
        <end position="330"/>
    </location>
</feature>
<dbReference type="EMBL" id="JAHHZF010000005">
    <property type="protein sequence ID" value="MBT9290137.1"/>
    <property type="molecule type" value="Genomic_DNA"/>
</dbReference>
<evidence type="ECO:0000256" key="1">
    <source>
        <dbReference type="SAM" id="Phobius"/>
    </source>
</evidence>
<dbReference type="Proteomes" id="UP000766595">
    <property type="component" value="Unassembled WGS sequence"/>
</dbReference>
<comment type="caution">
    <text evidence="2">The sequence shown here is derived from an EMBL/GenBank/DDBJ whole genome shotgun (WGS) entry which is preliminary data.</text>
</comment>
<proteinExistence type="predicted"/>
<sequence>MSVLTSLTQGLRSLFGGSADAKTPADDETLTSMLAQRITILQSRLAAAKSSFAATKAPADPAPAAGADAAKANAAAAMAAEIEVLEGQLKSSKSWNTANFVELRLLDIIPDASVRPNLQATLQEGRVLDAGLPAGLLGTAEAILKDDSPNEAARRVVLRTIVEHVQWVETKKYRLRRLTTQIANMVLLWAMLSTFAFSMAILLPLLAHTFDRRAESDTATITAPKPASTILASAGSPLLSQATPSATGNPAPVGTPAAPKADIPLLERPFGLIWAFMFGIMGANLSILYFFRDRVSTMSIEEAEWNARGYVPATKLLIGGLGAVVVYFFLRSEIVTGLIAPKFADLGFWVQTARKTSDGFTVLPEQMLIPSAELAKLAVWSLIAGTSESFVPSVLRETEQKLSARAAKTAQ</sequence>
<keyword evidence="1" id="KW-1133">Transmembrane helix</keyword>
<evidence type="ECO:0000313" key="2">
    <source>
        <dbReference type="EMBL" id="MBT9290137.1"/>
    </source>
</evidence>
<protein>
    <submittedName>
        <fullName evidence="2">Uncharacterized protein</fullName>
    </submittedName>
</protein>
<name>A0A947D8T5_9HYPH</name>
<dbReference type="RefSeq" id="WP_261968747.1">
    <property type="nucleotide sequence ID" value="NZ_JAHHZF010000005.1"/>
</dbReference>